<dbReference type="Proteomes" id="UP000703661">
    <property type="component" value="Unassembled WGS sequence"/>
</dbReference>
<dbReference type="PANTHER" id="PTHR28037">
    <property type="entry name" value="ALCOHOL O-ACETYLTRANSFERASE 1-RELATED"/>
    <property type="match status" value="1"/>
</dbReference>
<comment type="caution">
    <text evidence="1">The sequence shown here is derived from an EMBL/GenBank/DDBJ whole genome shotgun (WGS) entry which is preliminary data.</text>
</comment>
<dbReference type="PANTHER" id="PTHR28037:SF1">
    <property type="entry name" value="ALCOHOL O-ACETYLTRANSFERASE 1-RELATED"/>
    <property type="match status" value="1"/>
</dbReference>
<dbReference type="SUPFAM" id="SSF52777">
    <property type="entry name" value="CoA-dependent acyltransferases"/>
    <property type="match status" value="2"/>
</dbReference>
<organism evidence="1 2">
    <name type="scientific">Entomortierella chlamydospora</name>
    <dbReference type="NCBI Taxonomy" id="101097"/>
    <lineage>
        <taxon>Eukaryota</taxon>
        <taxon>Fungi</taxon>
        <taxon>Fungi incertae sedis</taxon>
        <taxon>Mucoromycota</taxon>
        <taxon>Mortierellomycotina</taxon>
        <taxon>Mortierellomycetes</taxon>
        <taxon>Mortierellales</taxon>
        <taxon>Mortierellaceae</taxon>
        <taxon>Entomortierella</taxon>
    </lineage>
</organism>
<evidence type="ECO:0008006" key="3">
    <source>
        <dbReference type="Google" id="ProtNLM"/>
    </source>
</evidence>
<protein>
    <recommendedName>
        <fullName evidence="3">Alcohol acetyltransferase</fullName>
    </recommendedName>
</protein>
<evidence type="ECO:0000313" key="2">
    <source>
        <dbReference type="Proteomes" id="UP000703661"/>
    </source>
</evidence>
<name>A0A9P6MR13_9FUNG</name>
<sequence>MTLQVARAVDNLERYNVTRSNVNIYNNVIVGNLLQFQHTSQKELEQQFISSLTGPQEWAKLLLDPINNLLHQHPLLAHVVGDHLTAKPMFLCLENIDLLELIRIVPIKTPAEVGRVFEQEHNLPFDLSNQSIPLWRLTIAPIEEGDTQSFYLLYTFHHVIGDGRSAMALTDQLVQHLNLQAKKATNGAVFSNSSNTTKIQIASTKPIPESIESRINCYPSLRTLICEATRALLLPGFLKKALEIKYWAGELDSSLETPNVTELALLQLTTQETLKVIQAAKRHSTTVQAILYTASVFAAKFVFMSNRRPVPLGEGPYEDDNNPIEEEAIVFATPVSLRDLIPNPIAPDDQGNYTSEFLDYNVRVRDDSSFWEMTAVYRRRIIEATTTARGLQDLLEHFGMLSLLPKKDGGWESYMVSKVHKDQHGRKATIKLSNIGRGWEQSKTTSDDHVAENGNDDDVAIPRFLIKDGVFSQSSGVTASALTMSVATANGVMTISTTWQKAAFRGRARGELFMSEFKRILFEAIEDGKVDYMFKDAKR</sequence>
<proteinExistence type="predicted"/>
<evidence type="ECO:0000313" key="1">
    <source>
        <dbReference type="EMBL" id="KAG0010289.1"/>
    </source>
</evidence>
<dbReference type="InterPro" id="IPR023213">
    <property type="entry name" value="CAT-like_dom_sf"/>
</dbReference>
<dbReference type="Pfam" id="PF07247">
    <property type="entry name" value="AATase"/>
    <property type="match status" value="1"/>
</dbReference>
<dbReference type="EMBL" id="JAAAID010001372">
    <property type="protein sequence ID" value="KAG0010289.1"/>
    <property type="molecule type" value="Genomic_DNA"/>
</dbReference>
<gene>
    <name evidence="1" type="ORF">BGZ80_001617</name>
</gene>
<accession>A0A9P6MR13</accession>
<dbReference type="InterPro" id="IPR010828">
    <property type="entry name" value="Atf2/Sli1-like"/>
</dbReference>
<reference evidence="1" key="1">
    <citation type="journal article" date="2020" name="Fungal Divers.">
        <title>Resolving the Mortierellaceae phylogeny through synthesis of multi-gene phylogenetics and phylogenomics.</title>
        <authorList>
            <person name="Vandepol N."/>
            <person name="Liber J."/>
            <person name="Desiro A."/>
            <person name="Na H."/>
            <person name="Kennedy M."/>
            <person name="Barry K."/>
            <person name="Grigoriev I.V."/>
            <person name="Miller A.N."/>
            <person name="O'Donnell K."/>
            <person name="Stajich J.E."/>
            <person name="Bonito G."/>
        </authorList>
    </citation>
    <scope>NUCLEOTIDE SEQUENCE</scope>
    <source>
        <strain evidence="1">NRRL 2769</strain>
    </source>
</reference>
<dbReference type="Gene3D" id="3.30.559.10">
    <property type="entry name" value="Chloramphenicol acetyltransferase-like domain"/>
    <property type="match status" value="1"/>
</dbReference>
<dbReference type="InterPro" id="IPR052058">
    <property type="entry name" value="Alcohol_O-acetyltransferase"/>
</dbReference>
<keyword evidence="2" id="KW-1185">Reference proteome</keyword>
<dbReference type="AlphaFoldDB" id="A0A9P6MR13"/>